<evidence type="ECO:0000313" key="6">
    <source>
        <dbReference type="Proteomes" id="UP000659223"/>
    </source>
</evidence>
<dbReference type="InterPro" id="IPR009830">
    <property type="entry name" value="LppX/LprAFG"/>
</dbReference>
<feature type="compositionally biased region" description="Low complexity" evidence="4">
    <location>
        <begin position="23"/>
        <end position="35"/>
    </location>
</feature>
<sequence length="263" mass="27914">MLCAGCSDSTGTQTTEAKRPEKSPASSAPAPTPSADHGATVRAAVEATGRSTARIDEQIEVTGGPAQKFTFTIKGDFDMAGDKGGLKVDLQGKRHLEEIFADGKVYLKGVVPESPDMWGSMDRDKPEAHYLLRAPVNDPEHVLRQVSAMRDVKKEGEETVNGAPTAHYRGNLDFDTLTLRMTPESRAKGAKVRDAMGGKLPVRAEAWVDAKGRVVRTRLSYTFGPVGSVATMTLSDLGKPVEATPPAESDVVPATSISGVLPG</sequence>
<protein>
    <recommendedName>
        <fullName evidence="7">LppX_LprAFG lipoprotein</fullName>
    </recommendedName>
</protein>
<keyword evidence="6" id="KW-1185">Reference proteome</keyword>
<keyword evidence="3" id="KW-0472">Membrane</keyword>
<dbReference type="InterPro" id="IPR029046">
    <property type="entry name" value="LolA/LolB/LppX"/>
</dbReference>
<evidence type="ECO:0000256" key="4">
    <source>
        <dbReference type="SAM" id="MobiDB-lite"/>
    </source>
</evidence>
<keyword evidence="3" id="KW-1003">Cell membrane</keyword>
<reference evidence="6" key="1">
    <citation type="journal article" date="2019" name="Int. J. Syst. Evol. Microbiol.">
        <title>The Global Catalogue of Microorganisms (GCM) 10K type strain sequencing project: providing services to taxonomists for standard genome sequencing and annotation.</title>
        <authorList>
            <consortium name="The Broad Institute Genomics Platform"/>
            <consortium name="The Broad Institute Genome Sequencing Center for Infectious Disease"/>
            <person name="Wu L."/>
            <person name="Ma J."/>
        </authorList>
    </citation>
    <scope>NUCLEOTIDE SEQUENCE [LARGE SCALE GENOMIC DNA]</scope>
    <source>
        <strain evidence="6">JCM 4586</strain>
    </source>
</reference>
<evidence type="ECO:0000256" key="1">
    <source>
        <dbReference type="ARBA" id="ARBA00004196"/>
    </source>
</evidence>
<comment type="similarity">
    <text evidence="2">Belongs to the LppX/LprAFG lipoprotein family.</text>
</comment>
<dbReference type="Gene3D" id="2.50.20.20">
    <property type="match status" value="1"/>
</dbReference>
<organism evidence="5 6">
    <name type="scientific">Streptomyces hiroshimensis</name>
    <dbReference type="NCBI Taxonomy" id="66424"/>
    <lineage>
        <taxon>Bacteria</taxon>
        <taxon>Bacillati</taxon>
        <taxon>Actinomycetota</taxon>
        <taxon>Actinomycetes</taxon>
        <taxon>Kitasatosporales</taxon>
        <taxon>Streptomycetaceae</taxon>
        <taxon>Streptomyces</taxon>
    </lineage>
</organism>
<dbReference type="Pfam" id="PF07161">
    <property type="entry name" value="LppX_LprAFG"/>
    <property type="match status" value="1"/>
</dbReference>
<proteinExistence type="inferred from homology"/>
<accession>A0ABQ2YAE5</accession>
<evidence type="ECO:0000313" key="5">
    <source>
        <dbReference type="EMBL" id="GGX77952.1"/>
    </source>
</evidence>
<dbReference type="Proteomes" id="UP000659223">
    <property type="component" value="Unassembled WGS sequence"/>
</dbReference>
<dbReference type="EMBL" id="BMUT01000004">
    <property type="protein sequence ID" value="GGX77952.1"/>
    <property type="molecule type" value="Genomic_DNA"/>
</dbReference>
<dbReference type="SUPFAM" id="SSF89392">
    <property type="entry name" value="Prokaryotic lipoproteins and lipoprotein localization factors"/>
    <property type="match status" value="1"/>
</dbReference>
<evidence type="ECO:0000256" key="2">
    <source>
        <dbReference type="ARBA" id="ARBA00009194"/>
    </source>
</evidence>
<comment type="caution">
    <text evidence="5">The sequence shown here is derived from an EMBL/GenBank/DDBJ whole genome shotgun (WGS) entry which is preliminary data.</text>
</comment>
<feature type="region of interest" description="Disordered" evidence="4">
    <location>
        <begin position="1"/>
        <end position="39"/>
    </location>
</feature>
<evidence type="ECO:0008006" key="7">
    <source>
        <dbReference type="Google" id="ProtNLM"/>
    </source>
</evidence>
<comment type="subcellular location">
    <subcellularLocation>
        <location evidence="1">Cell envelope</location>
    </subcellularLocation>
</comment>
<name>A0ABQ2YAE5_9ACTN</name>
<feature type="region of interest" description="Disordered" evidence="4">
    <location>
        <begin position="240"/>
        <end position="263"/>
    </location>
</feature>
<gene>
    <name evidence="5" type="ORF">GCM10010324_24360</name>
</gene>
<evidence type="ECO:0000256" key="3">
    <source>
        <dbReference type="ARBA" id="ARBA00022475"/>
    </source>
</evidence>